<dbReference type="EMBL" id="BSPC01000028">
    <property type="protein sequence ID" value="GLS20490.1"/>
    <property type="molecule type" value="Genomic_DNA"/>
</dbReference>
<evidence type="ECO:0000313" key="2">
    <source>
        <dbReference type="Proteomes" id="UP001156882"/>
    </source>
</evidence>
<proteinExistence type="predicted"/>
<organism evidence="1 2">
    <name type="scientific">Labrys miyagiensis</name>
    <dbReference type="NCBI Taxonomy" id="346912"/>
    <lineage>
        <taxon>Bacteria</taxon>
        <taxon>Pseudomonadati</taxon>
        <taxon>Pseudomonadota</taxon>
        <taxon>Alphaproteobacteria</taxon>
        <taxon>Hyphomicrobiales</taxon>
        <taxon>Xanthobacteraceae</taxon>
        <taxon>Labrys</taxon>
    </lineage>
</organism>
<dbReference type="RefSeq" id="WP_284313570.1">
    <property type="nucleotide sequence ID" value="NZ_BSPC01000028.1"/>
</dbReference>
<dbReference type="Proteomes" id="UP001156882">
    <property type="component" value="Unassembled WGS sequence"/>
</dbReference>
<gene>
    <name evidence="1" type="ORF">GCM10007874_35070</name>
</gene>
<name>A0ABQ6CKY4_9HYPH</name>
<sequence>MGMDLMPKEVYEALRDLDMEGQDADLSAAMIQILRDGGYVEIIDGIPTVTEAGLVALRAHEKAMPTFFVKPPSD</sequence>
<keyword evidence="2" id="KW-1185">Reference proteome</keyword>
<reference evidence="2" key="1">
    <citation type="journal article" date="2019" name="Int. J. Syst. Evol. Microbiol.">
        <title>The Global Catalogue of Microorganisms (GCM) 10K type strain sequencing project: providing services to taxonomists for standard genome sequencing and annotation.</title>
        <authorList>
            <consortium name="The Broad Institute Genomics Platform"/>
            <consortium name="The Broad Institute Genome Sequencing Center for Infectious Disease"/>
            <person name="Wu L."/>
            <person name="Ma J."/>
        </authorList>
    </citation>
    <scope>NUCLEOTIDE SEQUENCE [LARGE SCALE GENOMIC DNA]</scope>
    <source>
        <strain evidence="2">NBRC 101365</strain>
    </source>
</reference>
<comment type="caution">
    <text evidence="1">The sequence shown here is derived from an EMBL/GenBank/DDBJ whole genome shotgun (WGS) entry which is preliminary data.</text>
</comment>
<accession>A0ABQ6CKY4</accession>
<protein>
    <submittedName>
        <fullName evidence="1">Uncharacterized protein</fullName>
    </submittedName>
</protein>
<evidence type="ECO:0000313" key="1">
    <source>
        <dbReference type="EMBL" id="GLS20490.1"/>
    </source>
</evidence>